<accession>C5BAD5</accession>
<name>C5BAD5_EDWI9</name>
<sequence>MPAAVARRGECEIKRLRRAIKVVDDVSFSTRECIKVIDGAVNPRR</sequence>
<dbReference type="AlphaFoldDB" id="C5BAD5"/>
<dbReference type="KEGG" id="eic:NT01EI_2445"/>
<reference evidence="1 2" key="2">
    <citation type="journal article" date="2012" name="J. Bacteriol.">
        <title>Genome Sequence of Edwardsiella ictaluri 93-146, a Strain Associated with a Natural Channel Catfish Outbreak of Enteric Septicemia of Catfish.</title>
        <authorList>
            <person name="Williams M.L."/>
            <person name="Gillaspy A.F."/>
            <person name="Dyer D.W."/>
            <person name="Thune R.L."/>
            <person name="Waldbieser G.C."/>
            <person name="Schuster S.C."/>
            <person name="Gipson J."/>
            <person name="Zaitshik J."/>
            <person name="Landry C."/>
            <person name="Banes M.M."/>
            <person name="Lawrence M.L."/>
        </authorList>
    </citation>
    <scope>NUCLEOTIDE SEQUENCE [LARGE SCALE GENOMIC DNA]</scope>
    <source>
        <strain evidence="1 2">93-146</strain>
    </source>
</reference>
<protein>
    <submittedName>
        <fullName evidence="1">Uncharacterized protein</fullName>
    </submittedName>
</protein>
<organism evidence="1 2">
    <name type="scientific">Edwardsiella ictaluri (strain 93-146)</name>
    <dbReference type="NCBI Taxonomy" id="634503"/>
    <lineage>
        <taxon>Bacteria</taxon>
        <taxon>Pseudomonadati</taxon>
        <taxon>Pseudomonadota</taxon>
        <taxon>Gammaproteobacteria</taxon>
        <taxon>Enterobacterales</taxon>
        <taxon>Hafniaceae</taxon>
        <taxon>Edwardsiella</taxon>
    </lineage>
</organism>
<dbReference type="HOGENOM" id="CLU_212025_0_0_6"/>
<gene>
    <name evidence="1" type="ordered locus">NT01EI_2445</name>
</gene>
<reference evidence="2" key="1">
    <citation type="submission" date="2009-03" db="EMBL/GenBank/DDBJ databases">
        <title>Complete genome sequence of Edwardsiella ictaluri 93-146.</title>
        <authorList>
            <person name="Williams M.L."/>
            <person name="Gillaspy A.F."/>
            <person name="Dyer D.W."/>
            <person name="Thune R.L."/>
            <person name="Waldbieser G.C."/>
            <person name="Schuster S.C."/>
            <person name="Gipson J."/>
            <person name="Zaitshik J."/>
            <person name="Landry C."/>
            <person name="Lawrence M.L."/>
        </authorList>
    </citation>
    <scope>NUCLEOTIDE SEQUENCE [LARGE SCALE GENOMIC DNA]</scope>
    <source>
        <strain evidence="2">93-146</strain>
    </source>
</reference>
<dbReference type="EMBL" id="CP001600">
    <property type="protein sequence ID" value="ACR69615.1"/>
    <property type="molecule type" value="Genomic_DNA"/>
</dbReference>
<dbReference type="Proteomes" id="UP000001485">
    <property type="component" value="Chromosome"/>
</dbReference>
<evidence type="ECO:0000313" key="1">
    <source>
        <dbReference type="EMBL" id="ACR69615.1"/>
    </source>
</evidence>
<evidence type="ECO:0000313" key="2">
    <source>
        <dbReference type="Proteomes" id="UP000001485"/>
    </source>
</evidence>
<proteinExistence type="predicted"/>